<accession>A0A3B7MQA5</accession>
<dbReference type="RefSeq" id="WP_119052549.1">
    <property type="nucleotide sequence ID" value="NZ_CP032157.1"/>
</dbReference>
<name>A0A3B7MQA5_9BACT</name>
<dbReference type="EMBL" id="CP032157">
    <property type="protein sequence ID" value="AXY76672.1"/>
    <property type="molecule type" value="Genomic_DNA"/>
</dbReference>
<dbReference type="OrthoDB" id="676945at2"/>
<organism evidence="1 2">
    <name type="scientific">Paraflavitalea soli</name>
    <dbReference type="NCBI Taxonomy" id="2315862"/>
    <lineage>
        <taxon>Bacteria</taxon>
        <taxon>Pseudomonadati</taxon>
        <taxon>Bacteroidota</taxon>
        <taxon>Chitinophagia</taxon>
        <taxon>Chitinophagales</taxon>
        <taxon>Chitinophagaceae</taxon>
        <taxon>Paraflavitalea</taxon>
    </lineage>
</organism>
<reference evidence="1 2" key="1">
    <citation type="submission" date="2018-09" db="EMBL/GenBank/DDBJ databases">
        <title>Genome sequencing of strain 6GH32-13.</title>
        <authorList>
            <person name="Weon H.-Y."/>
            <person name="Heo J."/>
            <person name="Kwon S.-W."/>
        </authorList>
    </citation>
    <scope>NUCLEOTIDE SEQUENCE [LARGE SCALE GENOMIC DNA]</scope>
    <source>
        <strain evidence="1 2">5GH32-13</strain>
    </source>
</reference>
<evidence type="ECO:0000313" key="1">
    <source>
        <dbReference type="EMBL" id="AXY76672.1"/>
    </source>
</evidence>
<dbReference type="KEGG" id="pseg:D3H65_22930"/>
<protein>
    <recommendedName>
        <fullName evidence="3">XRE family transcriptional regulator</fullName>
    </recommendedName>
</protein>
<gene>
    <name evidence="1" type="ORF">D3H65_22930</name>
</gene>
<evidence type="ECO:0008006" key="3">
    <source>
        <dbReference type="Google" id="ProtNLM"/>
    </source>
</evidence>
<evidence type="ECO:0000313" key="2">
    <source>
        <dbReference type="Proteomes" id="UP000263900"/>
    </source>
</evidence>
<dbReference type="Proteomes" id="UP000263900">
    <property type="component" value="Chromosome"/>
</dbReference>
<proteinExistence type="predicted"/>
<sequence length="92" mass="10729">MEIKDRRYLTVKRLIEAGHITVFKEIFDTIPPSRVAKDLGFNYLRLVKLTDQVDGWILKDVYELAKLIDVEGKVITDLIHNQYAQAGKKRKK</sequence>
<keyword evidence="2" id="KW-1185">Reference proteome</keyword>
<dbReference type="AlphaFoldDB" id="A0A3B7MQA5"/>